<evidence type="ECO:0000313" key="2">
    <source>
        <dbReference type="EnsemblMetazoa" id="GPPI039816-PA"/>
    </source>
</evidence>
<proteinExistence type="predicted"/>
<dbReference type="EnsemblMetazoa" id="GPPI039816-RA">
    <property type="protein sequence ID" value="GPPI039816-PA"/>
    <property type="gene ID" value="GPPI039816"/>
</dbReference>
<evidence type="ECO:0000313" key="3">
    <source>
        <dbReference type="Proteomes" id="UP000092460"/>
    </source>
</evidence>
<dbReference type="AlphaFoldDB" id="A0A1B0BT89"/>
<reference evidence="3" key="1">
    <citation type="submission" date="2015-01" db="EMBL/GenBank/DDBJ databases">
        <authorList>
            <person name="Aksoy S."/>
            <person name="Warren W."/>
            <person name="Wilson R.K."/>
        </authorList>
    </citation>
    <scope>NUCLEOTIDE SEQUENCE [LARGE SCALE GENOMIC DNA]</scope>
    <source>
        <strain evidence="3">IAEA</strain>
    </source>
</reference>
<name>A0A1B0BT89_9MUSC</name>
<feature type="transmembrane region" description="Helical" evidence="1">
    <location>
        <begin position="31"/>
        <end position="53"/>
    </location>
</feature>
<dbReference type="VEuPathDB" id="VectorBase:GPPI039816"/>
<keyword evidence="1" id="KW-0472">Membrane</keyword>
<evidence type="ECO:0000256" key="1">
    <source>
        <dbReference type="SAM" id="Phobius"/>
    </source>
</evidence>
<keyword evidence="1" id="KW-1133">Transmembrane helix</keyword>
<accession>A0A1B0BT89</accession>
<keyword evidence="3" id="KW-1185">Reference proteome</keyword>
<keyword evidence="1" id="KW-0812">Transmembrane</keyword>
<dbReference type="Proteomes" id="UP000092460">
    <property type="component" value="Unassembled WGS sequence"/>
</dbReference>
<reference evidence="2" key="2">
    <citation type="submission" date="2020-05" db="UniProtKB">
        <authorList>
            <consortium name="EnsemblMetazoa"/>
        </authorList>
    </citation>
    <scope>IDENTIFICATION</scope>
    <source>
        <strain evidence="2">IAEA</strain>
    </source>
</reference>
<sequence length="118" mass="13479">MNAYKCMTSLTSEYIDKWANNKEENSGSNVWLSYIYILFALLYKAVLHADLLYKTAQVKTVLDYHIPFLTCLALPEDCLLFVVLGKRITSSDSNIFRSNKVILCVHIHIQATICNVDN</sequence>
<dbReference type="EMBL" id="JXJN01020056">
    <property type="status" value="NOT_ANNOTATED_CDS"/>
    <property type="molecule type" value="Genomic_DNA"/>
</dbReference>
<organism evidence="2 3">
    <name type="scientific">Glossina palpalis gambiensis</name>
    <dbReference type="NCBI Taxonomy" id="67801"/>
    <lineage>
        <taxon>Eukaryota</taxon>
        <taxon>Metazoa</taxon>
        <taxon>Ecdysozoa</taxon>
        <taxon>Arthropoda</taxon>
        <taxon>Hexapoda</taxon>
        <taxon>Insecta</taxon>
        <taxon>Pterygota</taxon>
        <taxon>Neoptera</taxon>
        <taxon>Endopterygota</taxon>
        <taxon>Diptera</taxon>
        <taxon>Brachycera</taxon>
        <taxon>Muscomorpha</taxon>
        <taxon>Hippoboscoidea</taxon>
        <taxon>Glossinidae</taxon>
        <taxon>Glossina</taxon>
    </lineage>
</organism>
<protein>
    <submittedName>
        <fullName evidence="2">Uncharacterized protein</fullName>
    </submittedName>
</protein>